<name>A0A381S149_9ZZZZ</name>
<proteinExistence type="predicted"/>
<reference evidence="1" key="1">
    <citation type="submission" date="2018-05" db="EMBL/GenBank/DDBJ databases">
        <authorList>
            <person name="Lanie J.A."/>
            <person name="Ng W.-L."/>
            <person name="Kazmierczak K.M."/>
            <person name="Andrzejewski T.M."/>
            <person name="Davidsen T.M."/>
            <person name="Wayne K.J."/>
            <person name="Tettelin H."/>
            <person name="Glass J.I."/>
            <person name="Rusch D."/>
            <person name="Podicherti R."/>
            <person name="Tsui H.-C.T."/>
            <person name="Winkler M.E."/>
        </authorList>
    </citation>
    <scope>NUCLEOTIDE SEQUENCE</scope>
</reference>
<evidence type="ECO:0000313" key="1">
    <source>
        <dbReference type="EMBL" id="SUZ97164.1"/>
    </source>
</evidence>
<dbReference type="AlphaFoldDB" id="A0A381S149"/>
<organism evidence="1">
    <name type="scientific">marine metagenome</name>
    <dbReference type="NCBI Taxonomy" id="408172"/>
    <lineage>
        <taxon>unclassified sequences</taxon>
        <taxon>metagenomes</taxon>
        <taxon>ecological metagenomes</taxon>
    </lineage>
</organism>
<gene>
    <name evidence="1" type="ORF">METZ01_LOCUS50018</name>
</gene>
<protein>
    <submittedName>
        <fullName evidence="1">Uncharacterized protein</fullName>
    </submittedName>
</protein>
<accession>A0A381S149</accession>
<sequence>MLNLILNNTHLLCAQSTKTPQGLIVTSLGFRKFSRTLKDVIHDDRKLSSLLQPAFRSIAKSCPFSGDKVYVALDDDLLYQDFLVSEEDFSTDDAWEYILWSAKQRWGDQHKQYSTFSQSYFEKQNEYQVISCPINLINQINKIIKEMNAEPVWMGLFSEILLEGDKNSNNIFIFDQGKSYRVFHRDRHGYVSGIVRFTSGKFKIQSSIGREQTLKSIFQELDKTVQIRCVDQLTKGKMAHWKKMRFTVLQPLQDINTKGIKMPVDVSQRGLNILTELIGGNAAEVSINLFNIPYIHDILPKPVIIVKEKELKTEPVEPSKKPVRKEAKTIKRSFQFQEAFIGLLIIGILSGSIYFKLNKKEINFSFLTQLVSKVMTSEETAIEVRPGFQHKEEGINSKTAPFQAQYNTSQSLLNTVTYILNTISISEMFSLSIQDLKMELAWTGDQDTGFLNSLEGVSMQLEKDEDNKHHLVVMLSEKVVAVPGSRIERDELITIISDKFNQSKFRLLETIENGEEGFDPLILQIDSIEKAHKFTKWVSGLAGNIIVRKVEVNNQLNIQDSNAVFHIAVFKDNFHS</sequence>
<dbReference type="EMBL" id="UINC01002483">
    <property type="protein sequence ID" value="SUZ97164.1"/>
    <property type="molecule type" value="Genomic_DNA"/>
</dbReference>